<feature type="region of interest" description="Disordered" evidence="2">
    <location>
        <begin position="215"/>
        <end position="237"/>
    </location>
</feature>
<keyword evidence="4" id="KW-1185">Reference proteome</keyword>
<dbReference type="AlphaFoldDB" id="A0A6A3CW24"/>
<gene>
    <name evidence="3" type="ORF">F3Y22_tig00002840pilonHSYRG01214</name>
</gene>
<comment type="caution">
    <text evidence="3">The sequence shown here is derived from an EMBL/GenBank/DDBJ whole genome shotgun (WGS) entry which is preliminary data.</text>
</comment>
<protein>
    <submittedName>
        <fullName evidence="3">Uncharacterized protein</fullName>
    </submittedName>
</protein>
<proteinExistence type="predicted"/>
<feature type="coiled-coil region" evidence="1">
    <location>
        <begin position="132"/>
        <end position="201"/>
    </location>
</feature>
<sequence>MNTCLESKEIACVLEAAKADLMVGLKQREADLCKLKLEETEDGLCDFRVWFDILSKNSKDVPKETKKGMPRCKDCGSKFFTSSALEGGLQNLKLTYENLASQTSSQIAALMTENKFAWNQLNILESRYMDKLNSKQSEFEKANRKIEVLISNMEDLRSSDAEKDEIIERLKSEVSRKEADADRLNEEVSKLSKEVELLRRSGKFSRTPVIRRCSEGGRTSVLGGENGGRDGIDDIKK</sequence>
<evidence type="ECO:0000256" key="1">
    <source>
        <dbReference type="SAM" id="Coils"/>
    </source>
</evidence>
<dbReference type="Proteomes" id="UP000436088">
    <property type="component" value="Unassembled WGS sequence"/>
</dbReference>
<evidence type="ECO:0000313" key="3">
    <source>
        <dbReference type="EMBL" id="KAE8731391.1"/>
    </source>
</evidence>
<organism evidence="3 4">
    <name type="scientific">Hibiscus syriacus</name>
    <name type="common">Rose of Sharon</name>
    <dbReference type="NCBI Taxonomy" id="106335"/>
    <lineage>
        <taxon>Eukaryota</taxon>
        <taxon>Viridiplantae</taxon>
        <taxon>Streptophyta</taxon>
        <taxon>Embryophyta</taxon>
        <taxon>Tracheophyta</taxon>
        <taxon>Spermatophyta</taxon>
        <taxon>Magnoliopsida</taxon>
        <taxon>eudicotyledons</taxon>
        <taxon>Gunneridae</taxon>
        <taxon>Pentapetalae</taxon>
        <taxon>rosids</taxon>
        <taxon>malvids</taxon>
        <taxon>Malvales</taxon>
        <taxon>Malvaceae</taxon>
        <taxon>Malvoideae</taxon>
        <taxon>Hibiscus</taxon>
    </lineage>
</organism>
<feature type="compositionally biased region" description="Basic and acidic residues" evidence="2">
    <location>
        <begin position="227"/>
        <end position="237"/>
    </location>
</feature>
<accession>A0A6A3CW24</accession>
<evidence type="ECO:0000313" key="4">
    <source>
        <dbReference type="Proteomes" id="UP000436088"/>
    </source>
</evidence>
<dbReference type="PANTHER" id="PTHR35992">
    <property type="entry name" value="CYTOMATRIX PROTEIN-LIKE PROTEIN"/>
    <property type="match status" value="1"/>
</dbReference>
<evidence type="ECO:0000256" key="2">
    <source>
        <dbReference type="SAM" id="MobiDB-lite"/>
    </source>
</evidence>
<keyword evidence="1" id="KW-0175">Coiled coil</keyword>
<reference evidence="3" key="1">
    <citation type="submission" date="2019-09" db="EMBL/GenBank/DDBJ databases">
        <title>Draft genome information of white flower Hibiscus syriacus.</title>
        <authorList>
            <person name="Kim Y.-M."/>
        </authorList>
    </citation>
    <scope>NUCLEOTIDE SEQUENCE [LARGE SCALE GENOMIC DNA]</scope>
    <source>
        <strain evidence="3">YM2019G1</strain>
    </source>
</reference>
<dbReference type="PANTHER" id="PTHR35992:SF1">
    <property type="entry name" value="CYTOMATRIX PROTEIN-LIKE PROTEIN"/>
    <property type="match status" value="1"/>
</dbReference>
<name>A0A6A3CW24_HIBSY</name>
<dbReference type="EMBL" id="VEPZ02000196">
    <property type="protein sequence ID" value="KAE8731391.1"/>
    <property type="molecule type" value="Genomic_DNA"/>
</dbReference>